<evidence type="ECO:0000313" key="5">
    <source>
        <dbReference type="EMBL" id="PZP56814.1"/>
    </source>
</evidence>
<dbReference type="EMBL" id="QFOT01000014">
    <property type="protein sequence ID" value="PZP56814.1"/>
    <property type="molecule type" value="Genomic_DNA"/>
</dbReference>
<reference evidence="5 6" key="1">
    <citation type="submission" date="2017-08" db="EMBL/GenBank/DDBJ databases">
        <title>Infants hospitalized years apart are colonized by the same room-sourced microbial strains.</title>
        <authorList>
            <person name="Brooks B."/>
            <person name="Olm M.R."/>
            <person name="Firek B.A."/>
            <person name="Baker R."/>
            <person name="Thomas B.C."/>
            <person name="Morowitz M.J."/>
            <person name="Banfield J.F."/>
        </authorList>
    </citation>
    <scope>NUCLEOTIDE SEQUENCE [LARGE SCALE GENOMIC DNA]</scope>
    <source>
        <strain evidence="5">S2_006_000_R2_64</strain>
    </source>
</reference>
<proteinExistence type="predicted"/>
<evidence type="ECO:0000256" key="3">
    <source>
        <dbReference type="ARBA" id="ARBA00022840"/>
    </source>
</evidence>
<organism evidence="5 6">
    <name type="scientific">Micavibrio aeruginosavorus</name>
    <dbReference type="NCBI Taxonomy" id="349221"/>
    <lineage>
        <taxon>Bacteria</taxon>
        <taxon>Pseudomonadati</taxon>
        <taxon>Bdellovibrionota</taxon>
        <taxon>Bdellovibrionia</taxon>
        <taxon>Bdellovibrionales</taxon>
        <taxon>Pseudobdellovibrionaceae</taxon>
        <taxon>Micavibrio</taxon>
    </lineage>
</organism>
<evidence type="ECO:0000256" key="2">
    <source>
        <dbReference type="ARBA" id="ARBA00022741"/>
    </source>
</evidence>
<dbReference type="Pfam" id="PF00005">
    <property type="entry name" value="ABC_tran"/>
    <property type="match status" value="1"/>
</dbReference>
<dbReference type="SMART" id="SM00382">
    <property type="entry name" value="AAA"/>
    <property type="match status" value="1"/>
</dbReference>
<dbReference type="PANTHER" id="PTHR43023:SF3">
    <property type="entry name" value="PROTEIN TRIGALACTOSYLDIACYLGLYCEROL 3, CHLOROPLASTIC"/>
    <property type="match status" value="1"/>
</dbReference>
<feature type="domain" description="ABC transporter" evidence="4">
    <location>
        <begin position="5"/>
        <end position="238"/>
    </location>
</feature>
<evidence type="ECO:0000259" key="4">
    <source>
        <dbReference type="PROSITE" id="PS50893"/>
    </source>
</evidence>
<dbReference type="SUPFAM" id="SSF52540">
    <property type="entry name" value="P-loop containing nucleoside triphosphate hydrolases"/>
    <property type="match status" value="1"/>
</dbReference>
<dbReference type="InterPro" id="IPR003439">
    <property type="entry name" value="ABC_transporter-like_ATP-bd"/>
</dbReference>
<keyword evidence="2" id="KW-0547">Nucleotide-binding</keyword>
<dbReference type="GO" id="GO:0005524">
    <property type="term" value="F:ATP binding"/>
    <property type="evidence" value="ECO:0007669"/>
    <property type="project" value="UniProtKB-KW"/>
</dbReference>
<dbReference type="InterPro" id="IPR027417">
    <property type="entry name" value="P-loop_NTPase"/>
</dbReference>
<dbReference type="InterPro" id="IPR017871">
    <property type="entry name" value="ABC_transporter-like_CS"/>
</dbReference>
<gene>
    <name evidence="5" type="ORF">DI586_02360</name>
</gene>
<dbReference type="InterPro" id="IPR003593">
    <property type="entry name" value="AAA+_ATPase"/>
</dbReference>
<evidence type="ECO:0000313" key="6">
    <source>
        <dbReference type="Proteomes" id="UP000249739"/>
    </source>
</evidence>
<dbReference type="Gene3D" id="3.40.50.300">
    <property type="entry name" value="P-loop containing nucleotide triphosphate hydrolases"/>
    <property type="match status" value="1"/>
</dbReference>
<keyword evidence="3 5" id="KW-0067">ATP-binding</keyword>
<dbReference type="Proteomes" id="UP000249739">
    <property type="component" value="Unassembled WGS sequence"/>
</dbReference>
<dbReference type="PANTHER" id="PTHR43023">
    <property type="entry name" value="PROTEIN TRIGALACTOSYLDIACYLGLYCEROL 3, CHLOROPLASTIC"/>
    <property type="match status" value="1"/>
</dbReference>
<accession>A0A2W5FQW7</accession>
<dbReference type="PROSITE" id="PS00211">
    <property type="entry name" value="ABC_TRANSPORTER_1"/>
    <property type="match status" value="1"/>
</dbReference>
<dbReference type="AlphaFoldDB" id="A0A2W5FQW7"/>
<name>A0A2W5FQW7_9BACT</name>
<sequence length="256" mass="27904">MTSVIEVKNLVTQFGKQVVHDHLNMELTKGEILGLVGGSGSGKSVLLRSMIGLIRPKEGSIKVDGIEIDGEQKDELTKSWGVLFQNGALFSGMNIIDNIALPIREHYDLPEEMIMELAASKLQMVGLKPEDGLKMPSQISGGMSRRAGLARALALDPSVLFLDEPTAGLDPIAAASFDKLILSLRDILGLAVLIITHDLDTLVSICDRIAMLVDKKITTGTYEELKALEHPWIHEYFNGPRMRAAAMDKTEKMAAV</sequence>
<evidence type="ECO:0000256" key="1">
    <source>
        <dbReference type="ARBA" id="ARBA00022448"/>
    </source>
</evidence>
<protein>
    <submittedName>
        <fullName evidence="5">ABC transporter ATP-binding protein</fullName>
    </submittedName>
</protein>
<dbReference type="GO" id="GO:0016887">
    <property type="term" value="F:ATP hydrolysis activity"/>
    <property type="evidence" value="ECO:0007669"/>
    <property type="project" value="InterPro"/>
</dbReference>
<comment type="caution">
    <text evidence="5">The sequence shown here is derived from an EMBL/GenBank/DDBJ whole genome shotgun (WGS) entry which is preliminary data.</text>
</comment>
<dbReference type="PROSITE" id="PS50893">
    <property type="entry name" value="ABC_TRANSPORTER_2"/>
    <property type="match status" value="1"/>
</dbReference>
<keyword evidence="1" id="KW-0813">Transport</keyword>